<dbReference type="InterPro" id="IPR036859">
    <property type="entry name" value="CAP-Gly_dom_sf"/>
</dbReference>
<evidence type="ECO:0000256" key="7">
    <source>
        <dbReference type="ARBA" id="ARBA00023186"/>
    </source>
</evidence>
<evidence type="ECO:0000259" key="10">
    <source>
        <dbReference type="PROSITE" id="PS50245"/>
    </source>
</evidence>
<evidence type="ECO:0000256" key="2">
    <source>
        <dbReference type="ARBA" id="ARBA00006286"/>
    </source>
</evidence>
<dbReference type="AlphaFoldDB" id="A0A8I6SAN7"/>
<dbReference type="EnsemblMetazoa" id="XM_014404443.2">
    <property type="protein sequence ID" value="XP_014259929.1"/>
    <property type="gene ID" value="LOC106672768"/>
</dbReference>
<keyword evidence="12" id="KW-1185">Reference proteome</keyword>
<comment type="subcellular location">
    <subcellularLocation>
        <location evidence="1">Cytoplasm</location>
    </subcellularLocation>
</comment>
<sequence length="518" mass="59028">MVVCGMENFCDVKVGSRIQVGDQRGTVLFVGPVPPTKGLWLGIDWDDPRRGKHDGVYDGVRYFQARYSTSGSLIRQEKVQQGQTIIQAIEERYGGPEQIMATEEKESIQRAFNAPLFEMVGFEKLSSENYETLTIIGVREHRVNSAGEPGELAKLCPLVVELDLSRNLINSWQGISEITSQLPYLKFMDVSENRLFYNGLNLHKLKSSFPSLKYLVLSRMEYTWDDILNCAVMWPQIEKLQVSFNRITTLKAPPPDIFHGLKLLNVEGNNIIHWENLAQLGYLPSLECLNACNTGLISISIDDRCKTFPSLKYILLSGNFIKEWGSISELDKLPALEELRFRDNPVLEGIQRETARQILIARISKLKILNTQEIPLDERKGAEYDYIKNNGRTWLETTQDPEGRKAFLALHPRYEELIKKYGDIEESEIAVKSTALKSRLIEVKLQSDECLLIKRLPPDMSIQKLVTLAQRLFSTGSVELKLTLHSAKNSELKIPLDNDIKQLSYYSVEEGDIITVEW</sequence>
<dbReference type="SMART" id="SM01052">
    <property type="entry name" value="CAP_GLY"/>
    <property type="match status" value="1"/>
</dbReference>
<dbReference type="PANTHER" id="PTHR18849">
    <property type="entry name" value="LEUCINE RICH REPEAT PROTEIN"/>
    <property type="match status" value="1"/>
</dbReference>
<dbReference type="InterPro" id="IPR001611">
    <property type="entry name" value="Leu-rich_rpt"/>
</dbReference>
<protein>
    <recommendedName>
        <fullName evidence="3">Tubulin-specific chaperone E</fullName>
    </recommendedName>
    <alternativeName>
        <fullName evidence="9">Tubulin-folding cofactor E</fullName>
    </alternativeName>
</protein>
<dbReference type="Gene3D" id="2.30.30.190">
    <property type="entry name" value="CAP Gly-rich-like domain"/>
    <property type="match status" value="1"/>
</dbReference>
<evidence type="ECO:0000256" key="3">
    <source>
        <dbReference type="ARBA" id="ARBA00015004"/>
    </source>
</evidence>
<dbReference type="SUPFAM" id="SSF54236">
    <property type="entry name" value="Ubiquitin-like"/>
    <property type="match status" value="1"/>
</dbReference>
<dbReference type="GO" id="GO:0005737">
    <property type="term" value="C:cytoplasm"/>
    <property type="evidence" value="ECO:0007669"/>
    <property type="project" value="UniProtKB-SubCell"/>
</dbReference>
<keyword evidence="5" id="KW-0433">Leucine-rich repeat</keyword>
<comment type="similarity">
    <text evidence="2">Belongs to the TBCE family.</text>
</comment>
<dbReference type="InterPro" id="IPR000938">
    <property type="entry name" value="CAP-Gly_domain"/>
</dbReference>
<dbReference type="InterPro" id="IPR029071">
    <property type="entry name" value="Ubiquitin-like_domsf"/>
</dbReference>
<dbReference type="OMA" id="SEESHMF"/>
<evidence type="ECO:0000313" key="12">
    <source>
        <dbReference type="Proteomes" id="UP000494040"/>
    </source>
</evidence>
<dbReference type="Pfam" id="PF14580">
    <property type="entry name" value="LRR_9"/>
    <property type="match status" value="1"/>
</dbReference>
<dbReference type="Pfam" id="PF01302">
    <property type="entry name" value="CAP_GLY"/>
    <property type="match status" value="1"/>
</dbReference>
<evidence type="ECO:0000256" key="6">
    <source>
        <dbReference type="ARBA" id="ARBA00022737"/>
    </source>
</evidence>
<evidence type="ECO:0000256" key="5">
    <source>
        <dbReference type="ARBA" id="ARBA00022614"/>
    </source>
</evidence>
<dbReference type="KEGG" id="clec:106672768"/>
<dbReference type="PROSITE" id="PS00845">
    <property type="entry name" value="CAP_GLY_1"/>
    <property type="match status" value="1"/>
</dbReference>
<dbReference type="PROSITE" id="PS50245">
    <property type="entry name" value="CAP_GLY_2"/>
    <property type="match status" value="1"/>
</dbReference>
<accession>A0A8I6SAN7</accession>
<dbReference type="InterPro" id="IPR044079">
    <property type="entry name" value="Ubl_TBCE"/>
</dbReference>
<dbReference type="CDD" id="cd17044">
    <property type="entry name" value="Ubl_TBCE"/>
    <property type="match status" value="1"/>
</dbReference>
<organism evidence="11 12">
    <name type="scientific">Cimex lectularius</name>
    <name type="common">Bed bug</name>
    <name type="synonym">Acanthia lectularia</name>
    <dbReference type="NCBI Taxonomy" id="79782"/>
    <lineage>
        <taxon>Eukaryota</taxon>
        <taxon>Metazoa</taxon>
        <taxon>Ecdysozoa</taxon>
        <taxon>Arthropoda</taxon>
        <taxon>Hexapoda</taxon>
        <taxon>Insecta</taxon>
        <taxon>Pterygota</taxon>
        <taxon>Neoptera</taxon>
        <taxon>Paraneoptera</taxon>
        <taxon>Hemiptera</taxon>
        <taxon>Heteroptera</taxon>
        <taxon>Panheteroptera</taxon>
        <taxon>Cimicomorpha</taxon>
        <taxon>Cimicidae</taxon>
        <taxon>Cimex</taxon>
    </lineage>
</organism>
<feature type="domain" description="CAP-Gly" evidence="10">
    <location>
        <begin position="31"/>
        <end position="75"/>
    </location>
</feature>
<dbReference type="EnsemblMetazoa" id="XM_014404444.2">
    <property type="protein sequence ID" value="XP_014259930.1"/>
    <property type="gene ID" value="LOC106672768"/>
</dbReference>
<evidence type="ECO:0000256" key="4">
    <source>
        <dbReference type="ARBA" id="ARBA00022490"/>
    </source>
</evidence>
<dbReference type="GO" id="GO:0007010">
    <property type="term" value="P:cytoskeleton organization"/>
    <property type="evidence" value="ECO:0007669"/>
    <property type="project" value="TreeGrafter"/>
</dbReference>
<dbReference type="PANTHER" id="PTHR18849:SF0">
    <property type="entry name" value="CILIA- AND FLAGELLA-ASSOCIATED PROTEIN 410-RELATED"/>
    <property type="match status" value="1"/>
</dbReference>
<dbReference type="Gene3D" id="3.80.10.10">
    <property type="entry name" value="Ribonuclease Inhibitor"/>
    <property type="match status" value="2"/>
</dbReference>
<dbReference type="FunFam" id="2.30.30.190:FF:000016">
    <property type="entry name" value="Tubulin-folding cofactor E"/>
    <property type="match status" value="1"/>
</dbReference>
<gene>
    <name evidence="11" type="primary">106672768</name>
</gene>
<evidence type="ECO:0000256" key="1">
    <source>
        <dbReference type="ARBA" id="ARBA00004496"/>
    </source>
</evidence>
<evidence type="ECO:0000256" key="9">
    <source>
        <dbReference type="ARBA" id="ARBA00030180"/>
    </source>
</evidence>
<name>A0A8I6SAN7_CIMLE</name>
<keyword evidence="4" id="KW-0963">Cytoplasm</keyword>
<keyword evidence="7" id="KW-0143">Chaperone</keyword>
<reference evidence="11" key="1">
    <citation type="submission" date="2022-01" db="UniProtKB">
        <authorList>
            <consortium name="EnsemblMetazoa"/>
        </authorList>
    </citation>
    <scope>IDENTIFICATION</scope>
</reference>
<evidence type="ECO:0000256" key="8">
    <source>
        <dbReference type="ARBA" id="ARBA00026055"/>
    </source>
</evidence>
<keyword evidence="6" id="KW-0677">Repeat</keyword>
<comment type="subunit">
    <text evidence="8">Supercomplex made of cofactors A to E. Cofactors A and D function by capturing and stabilizing tubulin in a quasi-native conformation. Cofactor E binds to the cofactor D-tubulin complex; interaction with cofactor C then causes the release of tubulin polypeptides that are committed to the native state.</text>
</comment>
<dbReference type="SUPFAM" id="SSF52058">
    <property type="entry name" value="L domain-like"/>
    <property type="match status" value="1"/>
</dbReference>
<dbReference type="OrthoDB" id="5273213at2759"/>
<dbReference type="Gene3D" id="3.10.20.90">
    <property type="entry name" value="Phosphatidylinositol 3-kinase Catalytic Subunit, Chain A, domain 1"/>
    <property type="match status" value="1"/>
</dbReference>
<evidence type="ECO:0000313" key="11">
    <source>
        <dbReference type="EnsemblMetazoa" id="XP_014259930.1"/>
    </source>
</evidence>
<dbReference type="InterPro" id="IPR032675">
    <property type="entry name" value="LRR_dom_sf"/>
</dbReference>
<proteinExistence type="inferred from homology"/>
<dbReference type="Proteomes" id="UP000494040">
    <property type="component" value="Unassembled WGS sequence"/>
</dbReference>
<dbReference type="SUPFAM" id="SSF74924">
    <property type="entry name" value="Cap-Gly domain"/>
    <property type="match status" value="1"/>
</dbReference>
<dbReference type="PROSITE" id="PS51450">
    <property type="entry name" value="LRR"/>
    <property type="match status" value="1"/>
</dbReference>